<feature type="compositionally biased region" description="Basic residues" evidence="5">
    <location>
        <begin position="35"/>
        <end position="48"/>
    </location>
</feature>
<dbReference type="InterPro" id="IPR012677">
    <property type="entry name" value="Nucleotide-bd_a/b_plait_sf"/>
</dbReference>
<gene>
    <name evidence="7" type="ORF">M0813_02740</name>
</gene>
<name>A0ABQ8YED6_9EUKA</name>
<organism evidence="7 8">
    <name type="scientific">Anaeramoeba flamelloides</name>
    <dbReference type="NCBI Taxonomy" id="1746091"/>
    <lineage>
        <taxon>Eukaryota</taxon>
        <taxon>Metamonada</taxon>
        <taxon>Anaeramoebidae</taxon>
        <taxon>Anaeramoeba</taxon>
    </lineage>
</organism>
<accession>A0ABQ8YED6</accession>
<evidence type="ECO:0000256" key="3">
    <source>
        <dbReference type="ARBA" id="ARBA00023187"/>
    </source>
</evidence>
<feature type="compositionally biased region" description="Low complexity" evidence="5">
    <location>
        <begin position="96"/>
        <end position="107"/>
    </location>
</feature>
<proteinExistence type="predicted"/>
<evidence type="ECO:0000256" key="2">
    <source>
        <dbReference type="ARBA" id="ARBA00022884"/>
    </source>
</evidence>
<dbReference type="SMART" id="SM00360">
    <property type="entry name" value="RRM"/>
    <property type="match status" value="2"/>
</dbReference>
<dbReference type="PANTHER" id="PTHR23139">
    <property type="entry name" value="RNA-BINDING PROTEIN"/>
    <property type="match status" value="1"/>
</dbReference>
<feature type="compositionally biased region" description="Basic and acidic residues" evidence="5">
    <location>
        <begin position="50"/>
        <end position="78"/>
    </location>
</feature>
<comment type="caution">
    <text evidence="7">The sequence shown here is derived from an EMBL/GenBank/DDBJ whole genome shotgun (WGS) entry which is preliminary data.</text>
</comment>
<feature type="region of interest" description="Disordered" evidence="5">
    <location>
        <begin position="229"/>
        <end position="248"/>
    </location>
</feature>
<dbReference type="InterPro" id="IPR035979">
    <property type="entry name" value="RBD_domain_sf"/>
</dbReference>
<keyword evidence="1" id="KW-0507">mRNA processing</keyword>
<feature type="compositionally biased region" description="Basic residues" evidence="5">
    <location>
        <begin position="131"/>
        <end position="146"/>
    </location>
</feature>
<feature type="domain" description="RRM" evidence="6">
    <location>
        <begin position="381"/>
        <end position="462"/>
    </location>
</feature>
<keyword evidence="2 4" id="KW-0694">RNA-binding</keyword>
<feature type="domain" description="RRM" evidence="6">
    <location>
        <begin position="479"/>
        <end position="557"/>
    </location>
</feature>
<dbReference type="Proteomes" id="UP001150062">
    <property type="component" value="Unassembled WGS sequence"/>
</dbReference>
<evidence type="ECO:0000256" key="4">
    <source>
        <dbReference type="PROSITE-ProRule" id="PRU00176"/>
    </source>
</evidence>
<dbReference type="PROSITE" id="PS50102">
    <property type="entry name" value="RRM"/>
    <property type="match status" value="2"/>
</dbReference>
<feature type="compositionally biased region" description="Polar residues" evidence="5">
    <location>
        <begin position="8"/>
        <end position="29"/>
    </location>
</feature>
<evidence type="ECO:0000313" key="7">
    <source>
        <dbReference type="EMBL" id="KAJ6242890.1"/>
    </source>
</evidence>
<dbReference type="EMBL" id="JAOAOG010000173">
    <property type="protein sequence ID" value="KAJ6242890.1"/>
    <property type="molecule type" value="Genomic_DNA"/>
</dbReference>
<feature type="region of interest" description="Disordered" evidence="5">
    <location>
        <begin position="1"/>
        <end position="186"/>
    </location>
</feature>
<dbReference type="CDD" id="cd12231">
    <property type="entry name" value="RRM2_U2AF65"/>
    <property type="match status" value="1"/>
</dbReference>
<feature type="compositionally biased region" description="Low complexity" evidence="5">
    <location>
        <begin position="169"/>
        <end position="186"/>
    </location>
</feature>
<dbReference type="Pfam" id="PF00076">
    <property type="entry name" value="RRM_1"/>
    <property type="match status" value="1"/>
</dbReference>
<evidence type="ECO:0000259" key="6">
    <source>
        <dbReference type="PROSITE" id="PS50102"/>
    </source>
</evidence>
<evidence type="ECO:0000313" key="8">
    <source>
        <dbReference type="Proteomes" id="UP001150062"/>
    </source>
</evidence>
<dbReference type="SUPFAM" id="SSF54928">
    <property type="entry name" value="RNA-binding domain, RBD"/>
    <property type="match status" value="2"/>
</dbReference>
<evidence type="ECO:0000256" key="5">
    <source>
        <dbReference type="SAM" id="MobiDB-lite"/>
    </source>
</evidence>
<dbReference type="InterPro" id="IPR000504">
    <property type="entry name" value="RRM_dom"/>
</dbReference>
<evidence type="ECO:0000256" key="1">
    <source>
        <dbReference type="ARBA" id="ARBA00022664"/>
    </source>
</evidence>
<keyword evidence="3" id="KW-0508">mRNA splicing</keyword>
<reference evidence="7" key="1">
    <citation type="submission" date="2022-08" db="EMBL/GenBank/DDBJ databases">
        <title>Novel sulfate-reducing endosymbionts in the free-living metamonad Anaeramoeba.</title>
        <authorList>
            <person name="Jerlstrom-Hultqvist J."/>
            <person name="Cepicka I."/>
            <person name="Gallot-Lavallee L."/>
            <person name="Salas-Leiva D."/>
            <person name="Curtis B.A."/>
            <person name="Zahonova K."/>
            <person name="Pipaliya S."/>
            <person name="Dacks J."/>
            <person name="Roger A.J."/>
        </authorList>
    </citation>
    <scope>NUCLEOTIDE SEQUENCE</scope>
    <source>
        <strain evidence="7">Schooner1</strain>
    </source>
</reference>
<keyword evidence="8" id="KW-1185">Reference proteome</keyword>
<feature type="region of interest" description="Disordered" evidence="5">
    <location>
        <begin position="945"/>
        <end position="973"/>
    </location>
</feature>
<dbReference type="Gene3D" id="3.30.70.330">
    <property type="match status" value="3"/>
</dbReference>
<protein>
    <submittedName>
        <fullName evidence="7">RNA-binding protein</fullName>
    </submittedName>
</protein>
<feature type="compositionally biased region" description="Low complexity" evidence="5">
    <location>
        <begin position="148"/>
        <end position="160"/>
    </location>
</feature>
<sequence>MSQEKKYSGNSQNQDNVETIKSNDSSRSYGSRERNSKKRSHRSSRSRSSRYSDRDPYSDRKYSSRYSDNYRKDRENERKRKNSRRYYDRNSRRRSQGSYSSDSGDGSNENREYSSRNKKHRNNESPSSYQRNHHDRGSKSKQRNKHYSSSTGSSNSSVSSTDFEKNRNRQNSENNANIQTTQQQVQQQILNQTTESLKNPNQFPNTLNQGSLGMYNPITNPKPVPISLPQSLQTTSTTRTPPNLTNLTTTQPITLMNNQINSTTNLTTTTITPTKTALDPEIAKQLEEITKRIQANSQNRMLNSTTTTTATTTRAITRPIITPKLTTSNVQQGISTPTFLNFGSNTSKIASSGISKPVNLTNLLNPNRTRTPVQPQDDTELKLYVGNIPMGLLPITLKNFINQAMVIKKLSTDLSSVIKATVHNDKPYGFVWFKDKETTTKATQLDGIQMGNHLIKINRPTKWYQLHPEKKPNELLNQEKIFVGGLPAQITEKQLVQLLTQYGELKSFLLIKDPMTGESKGYAFCEYVDPKVTDKVCNVLNGSQLFDKKITVQRAVVGAKKDVESLNSEKSVSLMTKIGSVINQVQNFDLIQNYSIIKTIIRPPLYQDLSPEKILHLMIPLGLGTIKKDPKEIDGVTPTNVVILYNIISDDILEFEEPWKKVIEEIYRHCKLYGRVQEILSPRIMNNNSGDENIENNGNRVNNDNIKLEDNKKNDKIEFAKIYVKFMTLDESVNASNHLCGQIYNTRTCVVAFCDETKYEELSEKHSNCLFSYKVEEHPMALMLESKKHEQINRLNFNQLNNQSNMNTLNNNSIGTSLNIQIPQLNNSSRKPNNLSNNPISNIQFSNNNLNNNRNVSNMIISGDGNNQKNTFNVPMNRLPLNQQTTQPQNQQGIHSFNQINTQSMTPTMNQQIHQQPNQLNNQILTNQNQSVNQNQSIQPNLYQNQNQNQNQNPYQNQNQTQTQNPYQTPNQTQTQNINQMTNQISNQMTNQIQTQIKKQTQIQNQIQNKNDNNLINNYKKSPKKEIILGQWDEESDED</sequence>